<gene>
    <name evidence="1" type="ORF">ACFOOQ_06670</name>
</gene>
<reference evidence="2" key="1">
    <citation type="journal article" date="2019" name="Int. J. Syst. Evol. Microbiol.">
        <title>The Global Catalogue of Microorganisms (GCM) 10K type strain sequencing project: providing services to taxonomists for standard genome sequencing and annotation.</title>
        <authorList>
            <consortium name="The Broad Institute Genomics Platform"/>
            <consortium name="The Broad Institute Genome Sequencing Center for Infectious Disease"/>
            <person name="Wu L."/>
            <person name="Ma J."/>
        </authorList>
    </citation>
    <scope>NUCLEOTIDE SEQUENCE [LARGE SCALE GENOMIC DNA]</scope>
    <source>
        <strain evidence="2">KCTC 42182</strain>
    </source>
</reference>
<keyword evidence="2" id="KW-1185">Reference proteome</keyword>
<comment type="caution">
    <text evidence="1">The sequence shown here is derived from an EMBL/GenBank/DDBJ whole genome shotgun (WGS) entry which is preliminary data.</text>
</comment>
<sequence length="294" mass="32020">MDSKQTAARNVALAMVGQVEHQALDIAGAYRDGAGINDRFGDFRAFVDKLGQFQVFVDLVEDRLSDLEPEKRDLQARNLANIRWRVLLLEIVAVRVFLERVAASGKPWPLGSHSFLVRRQDRLGEITAFHTQYGAQYGLTAPDAGLLQSVRDALQQQLGNSQGLEDFATAPAQAFMPAEDFAASPRPAPRPAVRKPVIRKPPAPPAAPVIPEAALALPIQHGQGGEDHYLQDSANGVVSEACRMAQISLDELATRLNTSRSSLVLMLNGRDQITTPSLNHLRAFVKQHLKAGAA</sequence>
<accession>A0ABV7VE60</accession>
<proteinExistence type="predicted"/>
<dbReference type="Proteomes" id="UP001595711">
    <property type="component" value="Unassembled WGS sequence"/>
</dbReference>
<dbReference type="RefSeq" id="WP_379723364.1">
    <property type="nucleotide sequence ID" value="NZ_JBHRYJ010000001.1"/>
</dbReference>
<name>A0ABV7VE60_9PROT</name>
<evidence type="ECO:0008006" key="3">
    <source>
        <dbReference type="Google" id="ProtNLM"/>
    </source>
</evidence>
<dbReference type="EMBL" id="JBHRYJ010000001">
    <property type="protein sequence ID" value="MFC3675217.1"/>
    <property type="molecule type" value="Genomic_DNA"/>
</dbReference>
<organism evidence="1 2">
    <name type="scientific">Ferrovibrio xuzhouensis</name>
    <dbReference type="NCBI Taxonomy" id="1576914"/>
    <lineage>
        <taxon>Bacteria</taxon>
        <taxon>Pseudomonadati</taxon>
        <taxon>Pseudomonadota</taxon>
        <taxon>Alphaproteobacteria</taxon>
        <taxon>Rhodospirillales</taxon>
        <taxon>Rhodospirillaceae</taxon>
        <taxon>Ferrovibrio</taxon>
    </lineage>
</organism>
<protein>
    <recommendedName>
        <fullName evidence="3">HTH cro/C1-type domain-containing protein</fullName>
    </recommendedName>
</protein>
<evidence type="ECO:0000313" key="2">
    <source>
        <dbReference type="Proteomes" id="UP001595711"/>
    </source>
</evidence>
<evidence type="ECO:0000313" key="1">
    <source>
        <dbReference type="EMBL" id="MFC3675217.1"/>
    </source>
</evidence>